<evidence type="ECO:0000313" key="1">
    <source>
        <dbReference type="EMBL" id="MFC6996761.1"/>
    </source>
</evidence>
<accession>A0ABW2DKG4</accession>
<sequence length="133" mass="15246">MATGSATILFDGVCNLCNGFVQFVIEHDPHGYFKFAALQSEIGQQTLQQHKMPTQQFSSFLLLENGKLYTRSSAALRVFRRLSGAWPLLYGFMILPAFLRDAVYDLVARNRYRWFGQQESCMLPTPELKARFL</sequence>
<dbReference type="Proteomes" id="UP001596405">
    <property type="component" value="Unassembled WGS sequence"/>
</dbReference>
<dbReference type="PANTHER" id="PTHR33639:SF2">
    <property type="entry name" value="DUF393 DOMAIN-CONTAINING PROTEIN"/>
    <property type="match status" value="1"/>
</dbReference>
<dbReference type="Pfam" id="PF04134">
    <property type="entry name" value="DCC1-like"/>
    <property type="match status" value="1"/>
</dbReference>
<proteinExistence type="predicted"/>
<organism evidence="1 2">
    <name type="scientific">Rufibacter roseus</name>
    <dbReference type="NCBI Taxonomy" id="1567108"/>
    <lineage>
        <taxon>Bacteria</taxon>
        <taxon>Pseudomonadati</taxon>
        <taxon>Bacteroidota</taxon>
        <taxon>Cytophagia</taxon>
        <taxon>Cytophagales</taxon>
        <taxon>Hymenobacteraceae</taxon>
        <taxon>Rufibacter</taxon>
    </lineage>
</organism>
<dbReference type="RefSeq" id="WP_066623745.1">
    <property type="nucleotide sequence ID" value="NZ_JBHSYQ010000003.1"/>
</dbReference>
<protein>
    <submittedName>
        <fullName evidence="1">Thiol-disulfide oxidoreductase DCC family protein</fullName>
    </submittedName>
</protein>
<dbReference type="InterPro" id="IPR007263">
    <property type="entry name" value="DCC1-like"/>
</dbReference>
<dbReference type="PANTHER" id="PTHR33639">
    <property type="entry name" value="THIOL-DISULFIDE OXIDOREDUCTASE DCC"/>
    <property type="match status" value="1"/>
</dbReference>
<reference evidence="2" key="1">
    <citation type="journal article" date="2019" name="Int. J. Syst. Evol. Microbiol.">
        <title>The Global Catalogue of Microorganisms (GCM) 10K type strain sequencing project: providing services to taxonomists for standard genome sequencing and annotation.</title>
        <authorList>
            <consortium name="The Broad Institute Genomics Platform"/>
            <consortium name="The Broad Institute Genome Sequencing Center for Infectious Disease"/>
            <person name="Wu L."/>
            <person name="Ma J."/>
        </authorList>
    </citation>
    <scope>NUCLEOTIDE SEQUENCE [LARGE SCALE GENOMIC DNA]</scope>
    <source>
        <strain evidence="2">CGMCC 4.7393</strain>
    </source>
</reference>
<keyword evidence="2" id="KW-1185">Reference proteome</keyword>
<evidence type="ECO:0000313" key="2">
    <source>
        <dbReference type="Proteomes" id="UP001596405"/>
    </source>
</evidence>
<name>A0ABW2DKG4_9BACT</name>
<comment type="caution">
    <text evidence="1">The sequence shown here is derived from an EMBL/GenBank/DDBJ whole genome shotgun (WGS) entry which is preliminary data.</text>
</comment>
<gene>
    <name evidence="1" type="ORF">ACFQHR_03955</name>
</gene>
<dbReference type="EMBL" id="JBHSYQ010000003">
    <property type="protein sequence ID" value="MFC6996761.1"/>
    <property type="molecule type" value="Genomic_DNA"/>
</dbReference>
<dbReference type="InterPro" id="IPR052927">
    <property type="entry name" value="DCC_oxidoreductase"/>
</dbReference>